<evidence type="ECO:0000313" key="3">
    <source>
        <dbReference type="Proteomes" id="UP001470230"/>
    </source>
</evidence>
<dbReference type="SUPFAM" id="SSF49785">
    <property type="entry name" value="Galactose-binding domain-like"/>
    <property type="match status" value="1"/>
</dbReference>
<dbReference type="InterPro" id="IPR008979">
    <property type="entry name" value="Galactose-bd-like_sf"/>
</dbReference>
<evidence type="ECO:0000256" key="1">
    <source>
        <dbReference type="SAM" id="Coils"/>
    </source>
</evidence>
<sequence length="515" mass="61497">MEKEEIIRNQDMFPFTHYFVYKGKKYPLKSAYFYLSSEFFQTNRQELERTENIDINEMDDINIRDEDINTFICYVQQEDTKLNNGNVIALEQLSRKYGIKSLEEHATRFIQRHQAELVIKILHQHQHDSNFDSRTYEGIIGSNFDKYIDDEELFELDFPIIYRLLKIDQGRFKTHDKNRRIDFYMKCLDKYGKVASILFEGLETENAMNDGIDKCIDLLMTKYYDIFDFQFIGKSIIQRIYSRNRALVDQNNSQQELIKTQEKRIRELEKTNISLSEDKARIIFSKEKELETQRTRYETLLEEQQKANERKINKEHEKNEEERAKLIENIKILQDEINKLKPLEIAETDLGGNGIIHYLDDIASKSQDNHIIRVFNSIMYNRSNYNSNFNDWLAKSEYYSINNGCKNYICFDFINREIEISSYSIKSSEYRKDCTHIKNWCIEISNDGQNWETIDSHSNYNGLNGPHIVQTFQVKPNHFSRYCRLCSTGDFFGEGNWRLEIDHIEFYGRIKTFPH</sequence>
<proteinExistence type="predicted"/>
<keyword evidence="3" id="KW-1185">Reference proteome</keyword>
<comment type="caution">
    <text evidence="2">The sequence shown here is derived from an EMBL/GenBank/DDBJ whole genome shotgun (WGS) entry which is preliminary data.</text>
</comment>
<reference evidence="2 3" key="1">
    <citation type="submission" date="2024-04" db="EMBL/GenBank/DDBJ databases">
        <title>Tritrichomonas musculus Genome.</title>
        <authorList>
            <person name="Alves-Ferreira E."/>
            <person name="Grigg M."/>
            <person name="Lorenzi H."/>
            <person name="Galac M."/>
        </authorList>
    </citation>
    <scope>NUCLEOTIDE SEQUENCE [LARGE SCALE GENOMIC DNA]</scope>
    <source>
        <strain evidence="2 3">EAF2021</strain>
    </source>
</reference>
<dbReference type="Proteomes" id="UP001470230">
    <property type="component" value="Unassembled WGS sequence"/>
</dbReference>
<feature type="coiled-coil region" evidence="1">
    <location>
        <begin position="251"/>
        <end position="336"/>
    </location>
</feature>
<protein>
    <recommendedName>
        <fullName evidence="4">F5/8 type C domain-containing protein</fullName>
    </recommendedName>
</protein>
<organism evidence="2 3">
    <name type="scientific">Tritrichomonas musculus</name>
    <dbReference type="NCBI Taxonomy" id="1915356"/>
    <lineage>
        <taxon>Eukaryota</taxon>
        <taxon>Metamonada</taxon>
        <taxon>Parabasalia</taxon>
        <taxon>Tritrichomonadida</taxon>
        <taxon>Tritrichomonadidae</taxon>
        <taxon>Tritrichomonas</taxon>
    </lineage>
</organism>
<keyword evidence="1" id="KW-0175">Coiled coil</keyword>
<dbReference type="EMBL" id="JAPFFF010000014">
    <property type="protein sequence ID" value="KAK8870253.1"/>
    <property type="molecule type" value="Genomic_DNA"/>
</dbReference>
<evidence type="ECO:0000313" key="2">
    <source>
        <dbReference type="EMBL" id="KAK8870253.1"/>
    </source>
</evidence>
<gene>
    <name evidence="2" type="ORF">M9Y10_008130</name>
</gene>
<evidence type="ECO:0008006" key="4">
    <source>
        <dbReference type="Google" id="ProtNLM"/>
    </source>
</evidence>
<dbReference type="Gene3D" id="2.60.120.260">
    <property type="entry name" value="Galactose-binding domain-like"/>
    <property type="match status" value="1"/>
</dbReference>
<name>A0ABR2IXE0_9EUKA</name>
<accession>A0ABR2IXE0</accession>